<feature type="chain" id="PRO_5020247044" evidence="1">
    <location>
        <begin position="19"/>
        <end position="147"/>
    </location>
</feature>
<organism evidence="2 3">
    <name type="scientific">Roseateles toxinivorans</name>
    <dbReference type="NCBI Taxonomy" id="270368"/>
    <lineage>
        <taxon>Bacteria</taxon>
        <taxon>Pseudomonadati</taxon>
        <taxon>Pseudomonadota</taxon>
        <taxon>Betaproteobacteria</taxon>
        <taxon>Burkholderiales</taxon>
        <taxon>Sphaerotilaceae</taxon>
        <taxon>Roseateles</taxon>
    </lineage>
</organism>
<dbReference type="EMBL" id="SNXS01000007">
    <property type="protein sequence ID" value="TDP62570.1"/>
    <property type="molecule type" value="Genomic_DNA"/>
</dbReference>
<keyword evidence="3" id="KW-1185">Reference proteome</keyword>
<protein>
    <submittedName>
        <fullName evidence="2">Uncharacterized protein</fullName>
    </submittedName>
</protein>
<evidence type="ECO:0000256" key="1">
    <source>
        <dbReference type="SAM" id="SignalP"/>
    </source>
</evidence>
<dbReference type="Proteomes" id="UP000295361">
    <property type="component" value="Unassembled WGS sequence"/>
</dbReference>
<dbReference type="InParanoid" id="A0A4R6QIC7"/>
<sequence length="147" mass="15972">MKFTPLLLLTLIAGPALAQNAELQRCRAIPDKDQRVLCYDALAARDAEGRPTAISAAAPPRTDTFGLPAQRPGEADVVESQIMGLVEGWGPNSLIRLANGQVWQVKDNSSVVLYLKDPRVKVRRGVLGSFVLELEGSNETARVQRLP</sequence>
<dbReference type="RefSeq" id="WP_133703031.1">
    <property type="nucleotide sequence ID" value="NZ_SNXS01000007.1"/>
</dbReference>
<evidence type="ECO:0000313" key="3">
    <source>
        <dbReference type="Proteomes" id="UP000295361"/>
    </source>
</evidence>
<dbReference type="AlphaFoldDB" id="A0A4R6QIC7"/>
<proteinExistence type="predicted"/>
<reference evidence="2 3" key="1">
    <citation type="submission" date="2019-03" db="EMBL/GenBank/DDBJ databases">
        <title>Genomic Encyclopedia of Type Strains, Phase IV (KMG-IV): sequencing the most valuable type-strain genomes for metagenomic binning, comparative biology and taxonomic classification.</title>
        <authorList>
            <person name="Goeker M."/>
        </authorList>
    </citation>
    <scope>NUCLEOTIDE SEQUENCE [LARGE SCALE GENOMIC DNA]</scope>
    <source>
        <strain evidence="2 3">DSM 16998</strain>
    </source>
</reference>
<dbReference type="OrthoDB" id="8703271at2"/>
<gene>
    <name evidence="2" type="ORF">DES47_107148</name>
</gene>
<accession>A0A4R6QIC7</accession>
<comment type="caution">
    <text evidence="2">The sequence shown here is derived from an EMBL/GenBank/DDBJ whole genome shotgun (WGS) entry which is preliminary data.</text>
</comment>
<feature type="signal peptide" evidence="1">
    <location>
        <begin position="1"/>
        <end position="18"/>
    </location>
</feature>
<evidence type="ECO:0000313" key="2">
    <source>
        <dbReference type="EMBL" id="TDP62570.1"/>
    </source>
</evidence>
<name>A0A4R6QIC7_9BURK</name>
<keyword evidence="1" id="KW-0732">Signal</keyword>